<sequence length="161" mass="17627">MDVHLLIDSLDRVRTRKTHLEGVHVHAGTALRSHPSWDRLGAHEPLLAERAGQKEGEREGGQDAHRSTPHPGIGDFLNRPSTRRWTAEAGTNDRANATTQKAQKKGVICAREGRSGYGMIDARARVPSLISSDRRRTQGCSEEASEVPFSESAVAGNFVIQ</sequence>
<evidence type="ECO:0000313" key="3">
    <source>
        <dbReference type="WBParaSite" id="L893_g10642.t1"/>
    </source>
</evidence>
<dbReference type="AlphaFoldDB" id="A0A1I7XY31"/>
<keyword evidence="2" id="KW-1185">Reference proteome</keyword>
<reference evidence="3" key="1">
    <citation type="submission" date="2016-11" db="UniProtKB">
        <authorList>
            <consortium name="WormBaseParasite"/>
        </authorList>
    </citation>
    <scope>IDENTIFICATION</scope>
</reference>
<feature type="compositionally biased region" description="Basic and acidic residues" evidence="1">
    <location>
        <begin position="51"/>
        <end position="66"/>
    </location>
</feature>
<evidence type="ECO:0000256" key="1">
    <source>
        <dbReference type="SAM" id="MobiDB-lite"/>
    </source>
</evidence>
<protein>
    <submittedName>
        <fullName evidence="3">Uncharacterized protein</fullName>
    </submittedName>
</protein>
<dbReference type="Proteomes" id="UP000095287">
    <property type="component" value="Unplaced"/>
</dbReference>
<dbReference type="WBParaSite" id="L893_g10642.t1">
    <property type="protein sequence ID" value="L893_g10642.t1"/>
    <property type="gene ID" value="L893_g10642"/>
</dbReference>
<feature type="region of interest" description="Disordered" evidence="1">
    <location>
        <begin position="49"/>
        <end position="80"/>
    </location>
</feature>
<evidence type="ECO:0000313" key="2">
    <source>
        <dbReference type="Proteomes" id="UP000095287"/>
    </source>
</evidence>
<organism evidence="2 3">
    <name type="scientific">Steinernema glaseri</name>
    <dbReference type="NCBI Taxonomy" id="37863"/>
    <lineage>
        <taxon>Eukaryota</taxon>
        <taxon>Metazoa</taxon>
        <taxon>Ecdysozoa</taxon>
        <taxon>Nematoda</taxon>
        <taxon>Chromadorea</taxon>
        <taxon>Rhabditida</taxon>
        <taxon>Tylenchina</taxon>
        <taxon>Panagrolaimomorpha</taxon>
        <taxon>Strongyloidoidea</taxon>
        <taxon>Steinernematidae</taxon>
        <taxon>Steinernema</taxon>
    </lineage>
</organism>
<proteinExistence type="predicted"/>
<name>A0A1I7XY31_9BILA</name>
<accession>A0A1I7XY31</accession>